<dbReference type="Proteomes" id="UP000326757">
    <property type="component" value="Unassembled WGS sequence"/>
</dbReference>
<dbReference type="EMBL" id="VIGI01000016">
    <property type="protein sequence ID" value="KAB8290904.1"/>
    <property type="molecule type" value="Genomic_DNA"/>
</dbReference>
<evidence type="ECO:0000256" key="2">
    <source>
        <dbReference type="SAM" id="MobiDB-lite"/>
    </source>
</evidence>
<dbReference type="PANTHER" id="PTHR37535">
    <property type="entry name" value="FLUG DOMAIN PROTEIN"/>
    <property type="match status" value="1"/>
</dbReference>
<evidence type="ECO:0000313" key="4">
    <source>
        <dbReference type="Proteomes" id="UP000326757"/>
    </source>
</evidence>
<dbReference type="OrthoDB" id="4485682at2759"/>
<reference evidence="3 4" key="1">
    <citation type="submission" date="2019-06" db="EMBL/GenBank/DDBJ databases">
        <title>Genome Sequence of the Brown Rot Fungal Pathogen Monilinia laxa.</title>
        <authorList>
            <person name="De Miccolis Angelini R.M."/>
            <person name="Landi L."/>
            <person name="Abate D."/>
            <person name="Pollastro S."/>
            <person name="Romanazzi G."/>
            <person name="Faretra F."/>
        </authorList>
    </citation>
    <scope>NUCLEOTIDE SEQUENCE [LARGE SCALE GENOMIC DNA]</scope>
    <source>
        <strain evidence="3 4">Mlax316</strain>
    </source>
</reference>
<evidence type="ECO:0000313" key="3">
    <source>
        <dbReference type="EMBL" id="KAB8290904.1"/>
    </source>
</evidence>
<feature type="compositionally biased region" description="Basic and acidic residues" evidence="2">
    <location>
        <begin position="242"/>
        <end position="253"/>
    </location>
</feature>
<feature type="coiled-coil region" evidence="1">
    <location>
        <begin position="585"/>
        <end position="612"/>
    </location>
</feature>
<name>A0A5N6JQJ3_MONLA</name>
<evidence type="ECO:0008006" key="5">
    <source>
        <dbReference type="Google" id="ProtNLM"/>
    </source>
</evidence>
<dbReference type="PANTHER" id="PTHR37535:SF4">
    <property type="entry name" value="FLUG DOMAIN-CONTAINING PROTEIN"/>
    <property type="match status" value="1"/>
</dbReference>
<gene>
    <name evidence="3" type="ORF">EYC80_008540</name>
</gene>
<feature type="compositionally biased region" description="Acidic residues" evidence="2">
    <location>
        <begin position="254"/>
        <end position="278"/>
    </location>
</feature>
<proteinExistence type="predicted"/>
<evidence type="ECO:0000256" key="1">
    <source>
        <dbReference type="SAM" id="Coils"/>
    </source>
</evidence>
<protein>
    <recommendedName>
        <fullName evidence="5">FluG domain-containing protein</fullName>
    </recommendedName>
</protein>
<feature type="region of interest" description="Disordered" evidence="2">
    <location>
        <begin position="221"/>
        <end position="289"/>
    </location>
</feature>
<accession>A0A5N6JQJ3</accession>
<dbReference type="Pfam" id="PF11917">
    <property type="entry name" value="DUF3435"/>
    <property type="match status" value="1"/>
</dbReference>
<dbReference type="AlphaFoldDB" id="A0A5N6JQJ3"/>
<keyword evidence="4" id="KW-1185">Reference proteome</keyword>
<organism evidence="3 4">
    <name type="scientific">Monilinia laxa</name>
    <name type="common">Brown rot fungus</name>
    <name type="synonym">Sclerotinia laxa</name>
    <dbReference type="NCBI Taxonomy" id="61186"/>
    <lineage>
        <taxon>Eukaryota</taxon>
        <taxon>Fungi</taxon>
        <taxon>Dikarya</taxon>
        <taxon>Ascomycota</taxon>
        <taxon>Pezizomycotina</taxon>
        <taxon>Leotiomycetes</taxon>
        <taxon>Helotiales</taxon>
        <taxon>Sclerotiniaceae</taxon>
        <taxon>Monilinia</taxon>
    </lineage>
</organism>
<comment type="caution">
    <text evidence="3">The sequence shown here is derived from an EMBL/GenBank/DDBJ whole genome shotgun (WGS) entry which is preliminary data.</text>
</comment>
<sequence length="806" mass="92760">MAPTIQIPAEDTLKTLQNVLRRRNDNNKILKERKEKMLSGEDYRLLRVDLNNTQFLQPLDAENTKASIYYIRQKFIRYCNHIGIGHWRTAILAQNCDKGIMMLFLHWVCETYLAKKQKKGKRKSVNQYWRDFKMLYRRINGSFVNANDSNEVIKYINGTLKIKFGLDTSSKPKPVAGPDDLLLLLTQHWSRDESVFPTEDDRHDVATIMLFQSYTGGRPAEFVHSSKGKAGEDPLGEAETDKDERPLHSKYTDESDDDNNGSEYGDGDDLDYQGDSDNDYSSNRRDTAMARGTNDSCATEIDASGIPTPQACSDTTYNDFGEPIRQYKALCYEDICLWIVQNPQLGGRDLLAMEVHLRHHKGVDNKPKPTTFLFRENPLPILCPISHILTRAIRDDAILVDGYRSADPFFTTDLRGQGMKAVKVHWKPEWLAKPIFRRSISSDGGWVKSKIEPMTYSTYAFYIDRLARDTGFEDKLTSYCFRRGTANAVDGAASDAVRDQVMRHDPFTGIFNGAYINNIVRFNVQDAFLESEISDDGLTRAFTYMSIRCNPGVPKAVPAQMMSSLLAADPNIEHKFIKCAPEILRKQHELLRKELINAKKSLKDEIEKEFRKDYFFRVHNEMMEKQLHKQDNKTTKNEEDNMPNIQYQLDETYQVQKILCDFSKDLCPRDVISRKISAINLMVALASRQEFQTRKPRSSSTFENVPKQSSTTDPLMLANEIPMVCTKTQCIVCVGNERLPYEQRTRSFRRVAHMWDHVEKFHLRNRPAEEMFVCSHPVCKAEGLTLDNLMRFKNHVARVHGIQLRP</sequence>
<keyword evidence="1" id="KW-0175">Coiled coil</keyword>
<dbReference type="InterPro" id="IPR021842">
    <property type="entry name" value="DUF3435"/>
</dbReference>